<dbReference type="PANTHER" id="PTHR24260">
    <property type="match status" value="1"/>
</dbReference>
<dbReference type="SUPFAM" id="SSF50494">
    <property type="entry name" value="Trypsin-like serine proteases"/>
    <property type="match status" value="1"/>
</dbReference>
<evidence type="ECO:0000313" key="3">
    <source>
        <dbReference type="EnsemblMetazoa" id="AGAP029962.P23"/>
    </source>
</evidence>
<organism evidence="3 4">
    <name type="scientific">Anopheles gambiae</name>
    <name type="common">African malaria mosquito</name>
    <dbReference type="NCBI Taxonomy" id="7165"/>
    <lineage>
        <taxon>Eukaryota</taxon>
        <taxon>Metazoa</taxon>
        <taxon>Ecdysozoa</taxon>
        <taxon>Arthropoda</taxon>
        <taxon>Hexapoda</taxon>
        <taxon>Insecta</taxon>
        <taxon>Pterygota</taxon>
        <taxon>Neoptera</taxon>
        <taxon>Endopterygota</taxon>
        <taxon>Diptera</taxon>
        <taxon>Nematocera</taxon>
        <taxon>Culicoidea</taxon>
        <taxon>Culicidae</taxon>
        <taxon>Anophelinae</taxon>
        <taxon>Anopheles</taxon>
    </lineage>
</organism>
<reference evidence="3 4" key="1">
    <citation type="journal article" date="2002" name="Science">
        <title>The genome sequence of the malaria mosquito Anopheles gambiae.</title>
        <authorList>
            <person name="Holt R.A."/>
            <person name="Subramanian G.M."/>
            <person name="Halpern A."/>
            <person name="Sutton G.G."/>
            <person name="Charlab R."/>
            <person name="Nusskern D.R."/>
            <person name="Wincker P."/>
            <person name="Clark A.G."/>
            <person name="Ribeiro J.M."/>
            <person name="Wides R."/>
            <person name="Salzberg S.L."/>
            <person name="Loftus B."/>
            <person name="Yandell M."/>
            <person name="Majoros W.H."/>
            <person name="Rusch D.B."/>
            <person name="Lai Z."/>
            <person name="Kraft C.L."/>
            <person name="Abril J.F."/>
            <person name="Anthouard V."/>
            <person name="Arensburger P."/>
            <person name="Atkinson P.W."/>
            <person name="Baden H."/>
            <person name="de Berardinis V."/>
            <person name="Baldwin D."/>
            <person name="Benes V."/>
            <person name="Biedler J."/>
            <person name="Blass C."/>
            <person name="Bolanos R."/>
            <person name="Boscus D."/>
            <person name="Barnstead M."/>
            <person name="Cai S."/>
            <person name="Center A."/>
            <person name="Chaturverdi K."/>
            <person name="Christophides G.K."/>
            <person name="Chrystal M.A."/>
            <person name="Clamp M."/>
            <person name="Cravchik A."/>
            <person name="Curwen V."/>
            <person name="Dana A."/>
            <person name="Delcher A."/>
            <person name="Dew I."/>
            <person name="Evans C.A."/>
            <person name="Flanigan M."/>
            <person name="Grundschober-Freimoser A."/>
            <person name="Friedli L."/>
            <person name="Gu Z."/>
            <person name="Guan P."/>
            <person name="Guigo R."/>
            <person name="Hillenmeyer M.E."/>
            <person name="Hladun S.L."/>
            <person name="Hogan J.R."/>
            <person name="Hong Y.S."/>
            <person name="Hoover J."/>
            <person name="Jaillon O."/>
            <person name="Ke Z."/>
            <person name="Kodira C."/>
            <person name="Kokoza E."/>
            <person name="Koutsos A."/>
            <person name="Letunic I."/>
            <person name="Levitsky A."/>
            <person name="Liang Y."/>
            <person name="Lin J.J."/>
            <person name="Lobo N.F."/>
            <person name="Lopez J.R."/>
            <person name="Malek J.A."/>
            <person name="McIntosh T.C."/>
            <person name="Meister S."/>
            <person name="Miller J."/>
            <person name="Mobarry C."/>
            <person name="Mongin E."/>
            <person name="Murphy S.D."/>
            <person name="O'Brochta D.A."/>
            <person name="Pfannkoch C."/>
            <person name="Qi R."/>
            <person name="Regier M.A."/>
            <person name="Remington K."/>
            <person name="Shao H."/>
            <person name="Sharakhova M.V."/>
            <person name="Sitter C.D."/>
            <person name="Shetty J."/>
            <person name="Smith T.J."/>
            <person name="Strong R."/>
            <person name="Sun J."/>
            <person name="Thomasova D."/>
            <person name="Ton L.Q."/>
            <person name="Topalis P."/>
            <person name="Tu Z."/>
            <person name="Unger M.F."/>
            <person name="Walenz B."/>
            <person name="Wang A."/>
            <person name="Wang J."/>
            <person name="Wang M."/>
            <person name="Wang X."/>
            <person name="Woodford K.J."/>
            <person name="Wortman J.R."/>
            <person name="Wu M."/>
            <person name="Yao A."/>
            <person name="Zdobnov E.M."/>
            <person name="Zhang H."/>
            <person name="Zhao Q."/>
            <person name="Zhao S."/>
            <person name="Zhu S.C."/>
            <person name="Zhimulev I."/>
            <person name="Coluzzi M."/>
            <person name="della Torre A."/>
            <person name="Roth C.W."/>
            <person name="Louis C."/>
            <person name="Kalush F."/>
            <person name="Mural R.J."/>
            <person name="Myers E.W."/>
            <person name="Adams M.D."/>
            <person name="Smith H.O."/>
            <person name="Broder S."/>
            <person name="Gardner M.J."/>
            <person name="Fraser C.M."/>
            <person name="Birney E."/>
            <person name="Bork P."/>
            <person name="Brey P.T."/>
            <person name="Venter J.C."/>
            <person name="Weissenbach J."/>
            <person name="Kafatos F.C."/>
            <person name="Collins F.H."/>
            <person name="Hoffman S.L."/>
        </authorList>
    </citation>
    <scope>NUCLEOTIDE SEQUENCE [LARGE SCALE GENOMIC DNA]</scope>
    <source>
        <strain evidence="3 4">PEST</strain>
    </source>
</reference>
<evidence type="ECO:0000256" key="1">
    <source>
        <dbReference type="ARBA" id="ARBA00024195"/>
    </source>
</evidence>
<dbReference type="Pfam" id="PF00089">
    <property type="entry name" value="Trypsin"/>
    <property type="match status" value="1"/>
</dbReference>
<name>A0ABK8G7U7_ANOGA</name>
<dbReference type="PANTHER" id="PTHR24260:SF147">
    <property type="entry name" value="EG:BACR7A4.3 PROTEIN-RELATED"/>
    <property type="match status" value="1"/>
</dbReference>
<proteinExistence type="inferred from homology"/>
<dbReference type="InterPro" id="IPR001254">
    <property type="entry name" value="Trypsin_dom"/>
</dbReference>
<dbReference type="Gene3D" id="2.40.10.10">
    <property type="entry name" value="Trypsin-like serine proteases"/>
    <property type="match status" value="1"/>
</dbReference>
<keyword evidence="4" id="KW-1185">Reference proteome</keyword>
<comment type="similarity">
    <text evidence="1">Belongs to the peptidase S1 family. CLIP subfamily.</text>
</comment>
<evidence type="ECO:0000259" key="2">
    <source>
        <dbReference type="Pfam" id="PF00089"/>
    </source>
</evidence>
<dbReference type="Proteomes" id="UP000007062">
    <property type="component" value="Chromosome 3L"/>
</dbReference>
<reference evidence="3 4" key="2">
    <citation type="journal article" date="2004" name="Trends Parasitol.">
        <title>The Anopheles gambiae genome: an update.</title>
        <authorList>
            <person name="Mongin E."/>
            <person name="Louis C."/>
            <person name="Holt R.A."/>
            <person name="Birney E."/>
            <person name="Collins F.H."/>
        </authorList>
    </citation>
    <scope>NUCLEOTIDE SEQUENCE [LARGE SCALE GENOMIC DNA]</scope>
    <source>
        <strain evidence="3 4">PEST</strain>
    </source>
</reference>
<dbReference type="InterPro" id="IPR051333">
    <property type="entry name" value="CLIP_Serine_Protease"/>
</dbReference>
<accession>A0ABK8G7U7</accession>
<feature type="domain" description="Peptidase S1" evidence="2">
    <location>
        <begin position="9"/>
        <end position="107"/>
    </location>
</feature>
<dbReference type="InterPro" id="IPR009003">
    <property type="entry name" value="Peptidase_S1_PA"/>
</dbReference>
<protein>
    <recommendedName>
        <fullName evidence="2">Peptidase S1 domain-containing protein</fullName>
    </recommendedName>
</protein>
<evidence type="ECO:0000313" key="4">
    <source>
        <dbReference type="Proteomes" id="UP000007062"/>
    </source>
</evidence>
<sequence>MEKKLMTIRIIHSFYNARTKYYDVGLLMLAANFNIQRTVVPGCLWMDDNISIANIKIVGSNEFFDTKSITQTTRIALQNAEKCQQYTQYIERLVGYSVIDQHICAFYEFEEHWRLRDGIMYVDLIYDNHIVPFVIGSASFVPNCGLHRLQGFTQLFKFGDWIAETMRERGGVDLSFNPLVCAKRHLEYRRQINNTSLYGPIITVDSLRYPFTATPIHLTQRFV</sequence>
<reference evidence="3" key="3">
    <citation type="submission" date="2025-05" db="UniProtKB">
        <authorList>
            <consortium name="EnsemblMetazoa"/>
        </authorList>
    </citation>
    <scope>IDENTIFICATION</scope>
    <source>
        <strain evidence="3">PEST</strain>
    </source>
</reference>
<dbReference type="InterPro" id="IPR043504">
    <property type="entry name" value="Peptidase_S1_PA_chymotrypsin"/>
</dbReference>
<dbReference type="EnsemblMetazoa" id="AGAP029962.R23">
    <property type="protein sequence ID" value="AGAP029962.P23"/>
    <property type="gene ID" value="AGAP029962"/>
</dbReference>
<dbReference type="EMBL" id="AAAB01008796">
    <property type="status" value="NOT_ANNOTATED_CDS"/>
    <property type="molecule type" value="Genomic_DNA"/>
</dbReference>